<proteinExistence type="predicted"/>
<gene>
    <name evidence="3" type="primary">immR_4</name>
    <name evidence="3" type="ORF">ERS132536_01915</name>
</gene>
<dbReference type="Pfam" id="PF01381">
    <property type="entry name" value="HTH_3"/>
    <property type="match status" value="1"/>
</dbReference>
<dbReference type="PANTHER" id="PTHR46558:SF13">
    <property type="entry name" value="HTH-TYPE TRANSCRIPTIONAL REGULATOR IMMR"/>
    <property type="match status" value="1"/>
</dbReference>
<dbReference type="InterPro" id="IPR010982">
    <property type="entry name" value="Lambda_DNA-bd_dom_sf"/>
</dbReference>
<dbReference type="CDD" id="cd00093">
    <property type="entry name" value="HTH_XRE"/>
    <property type="match status" value="1"/>
</dbReference>
<reference evidence="3 4" key="1">
    <citation type="submission" date="2016-02" db="EMBL/GenBank/DDBJ databases">
        <authorList>
            <consortium name="Pathogen Informatics"/>
        </authorList>
    </citation>
    <scope>NUCLEOTIDE SEQUENCE [LARGE SCALE GENOMIC DNA]</scope>
    <source>
        <strain evidence="3 4">SS999</strain>
    </source>
</reference>
<evidence type="ECO:0000313" key="3">
    <source>
        <dbReference type="EMBL" id="CYX91824.1"/>
    </source>
</evidence>
<dbReference type="PROSITE" id="PS50943">
    <property type="entry name" value="HTH_CROC1"/>
    <property type="match status" value="1"/>
</dbReference>
<sequence>MYQRIRDLREDNDFTQKFVAEKLSFSSTNYAKIERGEVVLTAEILIKLSALYNVSTDYILGLSDCPQRIKQKIK</sequence>
<protein>
    <submittedName>
        <fullName evidence="3">DNA_binding protein</fullName>
    </submittedName>
</protein>
<dbReference type="SUPFAM" id="SSF47413">
    <property type="entry name" value="lambda repressor-like DNA-binding domains"/>
    <property type="match status" value="1"/>
</dbReference>
<keyword evidence="1" id="KW-0238">DNA-binding</keyword>
<dbReference type="AlphaFoldDB" id="A0A0Z8PF95"/>
<accession>A0A0Z8PF95</accession>
<organism evidence="3 4">
    <name type="scientific">Streptococcus suis</name>
    <dbReference type="NCBI Taxonomy" id="1307"/>
    <lineage>
        <taxon>Bacteria</taxon>
        <taxon>Bacillati</taxon>
        <taxon>Bacillota</taxon>
        <taxon>Bacilli</taxon>
        <taxon>Lactobacillales</taxon>
        <taxon>Streptococcaceae</taxon>
        <taxon>Streptococcus</taxon>
    </lineage>
</organism>
<dbReference type="SMART" id="SM00530">
    <property type="entry name" value="HTH_XRE"/>
    <property type="match status" value="1"/>
</dbReference>
<dbReference type="Gene3D" id="1.10.260.40">
    <property type="entry name" value="lambda repressor-like DNA-binding domains"/>
    <property type="match status" value="1"/>
</dbReference>
<name>A0A0Z8PF95_STRSU</name>
<dbReference type="Proteomes" id="UP000075182">
    <property type="component" value="Unassembled WGS sequence"/>
</dbReference>
<dbReference type="EMBL" id="FIMD01000018">
    <property type="protein sequence ID" value="CYX91824.1"/>
    <property type="molecule type" value="Genomic_DNA"/>
</dbReference>
<evidence type="ECO:0000259" key="2">
    <source>
        <dbReference type="PROSITE" id="PS50943"/>
    </source>
</evidence>
<dbReference type="GO" id="GO:0003677">
    <property type="term" value="F:DNA binding"/>
    <property type="evidence" value="ECO:0007669"/>
    <property type="project" value="UniProtKB-KW"/>
</dbReference>
<dbReference type="RefSeq" id="WP_000284847.1">
    <property type="nucleotide sequence ID" value="NZ_BCBZ01000101.1"/>
</dbReference>
<dbReference type="PANTHER" id="PTHR46558">
    <property type="entry name" value="TRACRIPTIONAL REGULATORY PROTEIN-RELATED-RELATED"/>
    <property type="match status" value="1"/>
</dbReference>
<evidence type="ECO:0000256" key="1">
    <source>
        <dbReference type="ARBA" id="ARBA00023125"/>
    </source>
</evidence>
<evidence type="ECO:0000313" key="4">
    <source>
        <dbReference type="Proteomes" id="UP000075182"/>
    </source>
</evidence>
<feature type="domain" description="HTH cro/C1-type" evidence="2">
    <location>
        <begin position="5"/>
        <end position="59"/>
    </location>
</feature>
<dbReference type="InterPro" id="IPR001387">
    <property type="entry name" value="Cro/C1-type_HTH"/>
</dbReference>